<dbReference type="AlphaFoldDB" id="A0A9D4E2C7"/>
<keyword evidence="2" id="KW-1185">Reference proteome</keyword>
<dbReference type="EMBL" id="JAIWYP010000009">
    <property type="protein sequence ID" value="KAH3770522.1"/>
    <property type="molecule type" value="Genomic_DNA"/>
</dbReference>
<protein>
    <submittedName>
        <fullName evidence="1">Uncharacterized protein</fullName>
    </submittedName>
</protein>
<reference evidence="1" key="2">
    <citation type="submission" date="2020-11" db="EMBL/GenBank/DDBJ databases">
        <authorList>
            <person name="McCartney M.A."/>
            <person name="Auch B."/>
            <person name="Kono T."/>
            <person name="Mallez S."/>
            <person name="Becker A."/>
            <person name="Gohl D.M."/>
            <person name="Silverstein K.A.T."/>
            <person name="Koren S."/>
            <person name="Bechman K.B."/>
            <person name="Herman A."/>
            <person name="Abrahante J.E."/>
            <person name="Garbe J."/>
        </authorList>
    </citation>
    <scope>NUCLEOTIDE SEQUENCE</scope>
    <source>
        <strain evidence="1">Duluth1</strain>
        <tissue evidence="1">Whole animal</tissue>
    </source>
</reference>
<sequence>MYLKDSKNIVPSSKDSVSINVVPSASDNASKNYQYKNNVKTSSRGNIVNVNQKCRNILSQPTALSVKTVGTDAYQTAVTSLSGIIKRSSNDITSLGFRVSTNGLIPSRDNKSRNEYKYSNIPNRQCQYQ</sequence>
<name>A0A9D4E2C7_DREPO</name>
<gene>
    <name evidence="1" type="ORF">DPMN_171809</name>
</gene>
<organism evidence="1 2">
    <name type="scientific">Dreissena polymorpha</name>
    <name type="common">Zebra mussel</name>
    <name type="synonym">Mytilus polymorpha</name>
    <dbReference type="NCBI Taxonomy" id="45954"/>
    <lineage>
        <taxon>Eukaryota</taxon>
        <taxon>Metazoa</taxon>
        <taxon>Spiralia</taxon>
        <taxon>Lophotrochozoa</taxon>
        <taxon>Mollusca</taxon>
        <taxon>Bivalvia</taxon>
        <taxon>Autobranchia</taxon>
        <taxon>Heteroconchia</taxon>
        <taxon>Euheterodonta</taxon>
        <taxon>Imparidentia</taxon>
        <taxon>Neoheterodontei</taxon>
        <taxon>Myida</taxon>
        <taxon>Dreissenoidea</taxon>
        <taxon>Dreissenidae</taxon>
        <taxon>Dreissena</taxon>
    </lineage>
</organism>
<proteinExistence type="predicted"/>
<comment type="caution">
    <text evidence="1">The sequence shown here is derived from an EMBL/GenBank/DDBJ whole genome shotgun (WGS) entry which is preliminary data.</text>
</comment>
<evidence type="ECO:0000313" key="2">
    <source>
        <dbReference type="Proteomes" id="UP000828390"/>
    </source>
</evidence>
<dbReference type="Proteomes" id="UP000828390">
    <property type="component" value="Unassembled WGS sequence"/>
</dbReference>
<reference evidence="1" key="1">
    <citation type="journal article" date="2019" name="bioRxiv">
        <title>The Genome of the Zebra Mussel, Dreissena polymorpha: A Resource for Invasive Species Research.</title>
        <authorList>
            <person name="McCartney M.A."/>
            <person name="Auch B."/>
            <person name="Kono T."/>
            <person name="Mallez S."/>
            <person name="Zhang Y."/>
            <person name="Obille A."/>
            <person name="Becker A."/>
            <person name="Abrahante J.E."/>
            <person name="Garbe J."/>
            <person name="Badalamenti J.P."/>
            <person name="Herman A."/>
            <person name="Mangelson H."/>
            <person name="Liachko I."/>
            <person name="Sullivan S."/>
            <person name="Sone E.D."/>
            <person name="Koren S."/>
            <person name="Silverstein K.A.T."/>
            <person name="Beckman K.B."/>
            <person name="Gohl D.M."/>
        </authorList>
    </citation>
    <scope>NUCLEOTIDE SEQUENCE</scope>
    <source>
        <strain evidence="1">Duluth1</strain>
        <tissue evidence="1">Whole animal</tissue>
    </source>
</reference>
<evidence type="ECO:0000313" key="1">
    <source>
        <dbReference type="EMBL" id="KAH3770522.1"/>
    </source>
</evidence>
<accession>A0A9D4E2C7</accession>